<dbReference type="Proteomes" id="UP000696184">
    <property type="component" value="Unassembled WGS sequence"/>
</dbReference>
<proteinExistence type="predicted"/>
<dbReference type="GO" id="GO:0003677">
    <property type="term" value="F:DNA binding"/>
    <property type="evidence" value="ECO:0007669"/>
    <property type="project" value="UniProtKB-KW"/>
</dbReference>
<name>A0ABS0U3W9_9GAMM</name>
<evidence type="ECO:0000313" key="2">
    <source>
        <dbReference type="EMBL" id="MBI6548583.1"/>
    </source>
</evidence>
<dbReference type="SUPFAM" id="SSF47598">
    <property type="entry name" value="Ribbon-helix-helix"/>
    <property type="match status" value="1"/>
</dbReference>
<comment type="caution">
    <text evidence="2">The sequence shown here is derived from an EMBL/GenBank/DDBJ whole genome shotgun (WGS) entry which is preliminary data.</text>
</comment>
<dbReference type="RefSeq" id="WP_198689373.1">
    <property type="nucleotide sequence ID" value="NZ_CAWPUD010000026.1"/>
</dbReference>
<dbReference type="Pfam" id="PF03869">
    <property type="entry name" value="Arc"/>
    <property type="match status" value="1"/>
</dbReference>
<keyword evidence="2" id="KW-0238">DNA-binding</keyword>
<organism evidence="2 3">
    <name type="scientific">Xenorhabdus lircayensis</name>
    <dbReference type="NCBI Taxonomy" id="2763499"/>
    <lineage>
        <taxon>Bacteria</taxon>
        <taxon>Pseudomonadati</taxon>
        <taxon>Pseudomonadota</taxon>
        <taxon>Gammaproteobacteria</taxon>
        <taxon>Enterobacterales</taxon>
        <taxon>Morganellaceae</taxon>
        <taxon>Xenorhabdus</taxon>
    </lineage>
</organism>
<protein>
    <submittedName>
        <fullName evidence="2">Arc family DNA-binding protein</fullName>
    </submittedName>
</protein>
<evidence type="ECO:0000259" key="1">
    <source>
        <dbReference type="Pfam" id="PF03869"/>
    </source>
</evidence>
<keyword evidence="3" id="KW-1185">Reference proteome</keyword>
<reference evidence="2 3" key="1">
    <citation type="submission" date="2020-08" db="EMBL/GenBank/DDBJ databases">
        <title>Description of Xenorhabdus lircayensis sp. nov., the symbiotic bacterium associated with the entomopathogenic nematode Steirnernema unicornum.</title>
        <authorList>
            <person name="Castaneda-Alvarez C."/>
            <person name="Prodan S."/>
            <person name="Zamorano A."/>
            <person name="San-Blas E."/>
            <person name="Aballay E."/>
        </authorList>
    </citation>
    <scope>NUCLEOTIDE SEQUENCE [LARGE SCALE GENOMIC DNA]</scope>
    <source>
        <strain evidence="2 3">VLS</strain>
    </source>
</reference>
<dbReference type="Gene3D" id="1.10.1220.10">
    <property type="entry name" value="Met repressor-like"/>
    <property type="match status" value="1"/>
</dbReference>
<dbReference type="EMBL" id="JACOII010000029">
    <property type="protein sequence ID" value="MBI6548583.1"/>
    <property type="molecule type" value="Genomic_DNA"/>
</dbReference>
<dbReference type="InterPro" id="IPR005569">
    <property type="entry name" value="Arc_DNA-bd_dom"/>
</dbReference>
<accession>A0ABS0U3W9</accession>
<gene>
    <name evidence="2" type="ORF">H8A87_07575</name>
</gene>
<evidence type="ECO:0000313" key="3">
    <source>
        <dbReference type="Proteomes" id="UP000696184"/>
    </source>
</evidence>
<dbReference type="InterPro" id="IPR013321">
    <property type="entry name" value="Arc_rbn_hlx_hlx"/>
</dbReference>
<sequence>MSRDPQINIRLPQDLKDDVQSMASDNMRSVNAEIVAVLLDAVRKHKLVKQGQPVDEEEYNHEQYNHEQSQKLINLMKQNEALRIEFIGQMHELNARFNNLVLSIDKKKAP</sequence>
<dbReference type="InterPro" id="IPR010985">
    <property type="entry name" value="Ribbon_hlx_hlx"/>
</dbReference>
<feature type="domain" description="Arc-like DNA binding" evidence="1">
    <location>
        <begin position="1"/>
        <end position="45"/>
    </location>
</feature>